<sequence length="62" mass="6656">MGLLHATLPYTHTDDHFIDGIWRRSTGPGRTEVTNPATGEVWGSVPQASIADLDAAVVAARR</sequence>
<feature type="non-terminal residue" evidence="2">
    <location>
        <position position="62"/>
    </location>
</feature>
<reference evidence="2" key="1">
    <citation type="submission" date="2014-08" db="EMBL/GenBank/DDBJ databases">
        <authorList>
            <person name="Sisinthy S."/>
        </authorList>
    </citation>
    <scope>NUCLEOTIDE SEQUENCE [LARGE SCALE GENOMIC DNA]</scope>
    <source>
        <strain evidence="2">RuG17</strain>
    </source>
</reference>
<keyword evidence="1" id="KW-0560">Oxidoreductase</keyword>
<comment type="caution">
    <text evidence="2">The sequence shown here is derived from an EMBL/GenBank/DDBJ whole genome shotgun (WGS) entry which is preliminary data.</text>
</comment>
<dbReference type="InterPro" id="IPR016162">
    <property type="entry name" value="Ald_DH_N"/>
</dbReference>
<evidence type="ECO:0000256" key="1">
    <source>
        <dbReference type="ARBA" id="ARBA00023002"/>
    </source>
</evidence>
<dbReference type="GO" id="GO:0016491">
    <property type="term" value="F:oxidoreductase activity"/>
    <property type="evidence" value="ECO:0007669"/>
    <property type="project" value="UniProtKB-KW"/>
</dbReference>
<dbReference type="Gene3D" id="3.40.605.10">
    <property type="entry name" value="Aldehyde Dehydrogenase, Chain A, domain 1"/>
    <property type="match status" value="1"/>
</dbReference>
<evidence type="ECO:0000313" key="3">
    <source>
        <dbReference type="Proteomes" id="UP000029864"/>
    </source>
</evidence>
<dbReference type="eggNOG" id="COG1012">
    <property type="taxonomic scope" value="Bacteria"/>
</dbReference>
<dbReference type="Proteomes" id="UP000029864">
    <property type="component" value="Unassembled WGS sequence"/>
</dbReference>
<dbReference type="InterPro" id="IPR016161">
    <property type="entry name" value="Ald_DH/histidinol_DH"/>
</dbReference>
<gene>
    <name evidence="2" type="ORF">GY21_15600</name>
</gene>
<dbReference type="AlphaFoldDB" id="A0A099J2X9"/>
<dbReference type="SUPFAM" id="SSF53720">
    <property type="entry name" value="ALDH-like"/>
    <property type="match status" value="1"/>
</dbReference>
<dbReference type="OrthoDB" id="4322341at2"/>
<organism evidence="2 3">
    <name type="scientific">Cryobacterium roopkundense</name>
    <dbReference type="NCBI Taxonomy" id="1001240"/>
    <lineage>
        <taxon>Bacteria</taxon>
        <taxon>Bacillati</taxon>
        <taxon>Actinomycetota</taxon>
        <taxon>Actinomycetes</taxon>
        <taxon>Micrococcales</taxon>
        <taxon>Microbacteriaceae</taxon>
        <taxon>Cryobacterium</taxon>
    </lineage>
</organism>
<proteinExistence type="predicted"/>
<dbReference type="STRING" id="1001240.GY21_15600"/>
<protein>
    <submittedName>
        <fullName evidence="2">Uncharacterized protein</fullName>
    </submittedName>
</protein>
<evidence type="ECO:0000313" key="2">
    <source>
        <dbReference type="EMBL" id="KGJ72420.1"/>
    </source>
</evidence>
<dbReference type="EMBL" id="JPXF01000074">
    <property type="protein sequence ID" value="KGJ72420.1"/>
    <property type="molecule type" value="Genomic_DNA"/>
</dbReference>
<name>A0A099J2X9_9MICO</name>
<accession>A0A099J2X9</accession>
<keyword evidence="3" id="KW-1185">Reference proteome</keyword>